<keyword evidence="3" id="KW-0378">Hydrolase</keyword>
<dbReference type="SUPFAM" id="SSF51445">
    <property type="entry name" value="(Trans)glycosidases"/>
    <property type="match status" value="1"/>
</dbReference>
<sequence length="902" mass="93505" precursor="true">MCFLKRTNARPTSATRYACAIALLALVTPAALGVDPLSNKRGFADVGASYNYLQATNAGWYYGWRPDQPPGAGGYDGEFVPMIFGAYQANQFEIDRILGYDDVEYVLGFNEPERPDQANITVDTAINAWRTLSNGFQGTDIKLISPGVADTGGADGGQAWLADFMGRVNAEGLKMDGVAFHWYGASTPNDPIGAANSFISRVDSYHNQYGLPVWITEFGIIDWGGNYTPEQMRAANATFLENVIPRLESRSYVERYAFYQWNSATTLIEGNPLNPTNVGAEYVGAIKPGETYQLAGADFGDRVAYLSGGELTHSGSAAATLDHVNALSGASRLTGAGDWGVSPGGWVRVQPGATLYKDGANRVVIDSSDTTNNGKIVVADGELVFRSGPRLTGSGSIQVNEGGVLRFDGEVRGGPGRFSHPIELNGGSIAAPSINTVSPFGAAVLSGEGVVEGGLTAAAGATIRVGGVGVAKPAWATIDNFESYSAGKLNAGATGGVWTGVFDGTANAEVVSAAGNESLQFYGTGSAWRGAQASLASSFDSGDYSLPDGGAGTYFFRVQRQGTQTIDGVFGLTDAAAIGTDAPWSELAITLSLFQGTGAGDATALRAFDGDGGGDVVIANGVAADEWLNVWLVVDNESKTYQVATSTGGDDGQLAPNTFSFGRQPALGASLDTFAGAEFRSGSNPGAASVRIDDLVFLAGENLLNPLAATAPPVIAEAAVLQVEGDYFGLAESALEIDLFDPVNSDKLIVSGVLNAGGELRVSLDPEAPAPQDGDAFDILDFASSAGQFAELDLPVLGGSLGWDTSQLYTNGVLGVVTLLPGDYNDDGVVDAADYTVWRDSFGEAPGSLPNDTDGGVIGQAQYATWAANYGSEREAAAAIPEPSGLVLLVAAAIGLTARRAA</sequence>
<feature type="signal peptide" evidence="1">
    <location>
        <begin position="1"/>
        <end position="33"/>
    </location>
</feature>
<protein>
    <submittedName>
        <fullName evidence="3">Glycosyl hydrolase catalytic core</fullName>
    </submittedName>
</protein>
<dbReference type="KEGG" id="bmei:Spa11_20800"/>
<dbReference type="GO" id="GO:0016787">
    <property type="term" value="F:hydrolase activity"/>
    <property type="evidence" value="ECO:0007669"/>
    <property type="project" value="UniProtKB-KW"/>
</dbReference>
<feature type="chain" id="PRO_5022101441" evidence="1">
    <location>
        <begin position="34"/>
        <end position="902"/>
    </location>
</feature>
<evidence type="ECO:0000256" key="1">
    <source>
        <dbReference type="SAM" id="SignalP"/>
    </source>
</evidence>
<dbReference type="Pfam" id="PF11790">
    <property type="entry name" value="Glyco_hydro_cc"/>
    <property type="match status" value="1"/>
</dbReference>
<dbReference type="Proteomes" id="UP000316426">
    <property type="component" value="Chromosome"/>
</dbReference>
<dbReference type="InterPro" id="IPR053183">
    <property type="entry name" value="ASL1"/>
</dbReference>
<dbReference type="AlphaFoldDB" id="A0A518K7W6"/>
<dbReference type="PANTHER" id="PTHR34154:SF3">
    <property type="entry name" value="ALKALI-SENSITIVE LINKAGE PROTEIN 1"/>
    <property type="match status" value="1"/>
</dbReference>
<gene>
    <name evidence="3" type="ORF">Spa11_20800</name>
</gene>
<evidence type="ECO:0000313" key="4">
    <source>
        <dbReference type="Proteomes" id="UP000316426"/>
    </source>
</evidence>
<organism evidence="3 4">
    <name type="scientific">Botrimarina mediterranea</name>
    <dbReference type="NCBI Taxonomy" id="2528022"/>
    <lineage>
        <taxon>Bacteria</taxon>
        <taxon>Pseudomonadati</taxon>
        <taxon>Planctomycetota</taxon>
        <taxon>Planctomycetia</taxon>
        <taxon>Pirellulales</taxon>
        <taxon>Lacipirellulaceae</taxon>
        <taxon>Botrimarina</taxon>
    </lineage>
</organism>
<name>A0A518K7W6_9BACT</name>
<dbReference type="InterPro" id="IPR017853">
    <property type="entry name" value="GH"/>
</dbReference>
<keyword evidence="1" id="KW-0732">Signal</keyword>
<feature type="domain" description="Asl1-like glycosyl hydrolase catalytic" evidence="2">
    <location>
        <begin position="54"/>
        <end position="282"/>
    </location>
</feature>
<dbReference type="GO" id="GO:0071966">
    <property type="term" value="P:fungal-type cell wall polysaccharide metabolic process"/>
    <property type="evidence" value="ECO:0007669"/>
    <property type="project" value="TreeGrafter"/>
</dbReference>
<reference evidence="3 4" key="1">
    <citation type="submission" date="2019-02" db="EMBL/GenBank/DDBJ databases">
        <title>Deep-cultivation of Planctomycetes and their phenomic and genomic characterization uncovers novel biology.</title>
        <authorList>
            <person name="Wiegand S."/>
            <person name="Jogler M."/>
            <person name="Boedeker C."/>
            <person name="Pinto D."/>
            <person name="Vollmers J."/>
            <person name="Rivas-Marin E."/>
            <person name="Kohn T."/>
            <person name="Peeters S.H."/>
            <person name="Heuer A."/>
            <person name="Rast P."/>
            <person name="Oberbeckmann S."/>
            <person name="Bunk B."/>
            <person name="Jeske O."/>
            <person name="Meyerdierks A."/>
            <person name="Storesund J.E."/>
            <person name="Kallscheuer N."/>
            <person name="Luecker S."/>
            <person name="Lage O.M."/>
            <person name="Pohl T."/>
            <person name="Merkel B.J."/>
            <person name="Hornburger P."/>
            <person name="Mueller R.-W."/>
            <person name="Bruemmer F."/>
            <person name="Labrenz M."/>
            <person name="Spormann A.M."/>
            <person name="Op den Camp H."/>
            <person name="Overmann J."/>
            <person name="Amann R."/>
            <person name="Jetten M.S.M."/>
            <person name="Mascher T."/>
            <person name="Medema M.H."/>
            <person name="Devos D.P."/>
            <person name="Kaster A.-K."/>
            <person name="Ovreas L."/>
            <person name="Rohde M."/>
            <person name="Galperin M.Y."/>
            <person name="Jogler C."/>
        </authorList>
    </citation>
    <scope>NUCLEOTIDE SEQUENCE [LARGE SCALE GENOMIC DNA]</scope>
    <source>
        <strain evidence="3 4">Spa11</strain>
    </source>
</reference>
<proteinExistence type="predicted"/>
<evidence type="ECO:0000259" key="2">
    <source>
        <dbReference type="Pfam" id="PF11790"/>
    </source>
</evidence>
<evidence type="ECO:0000313" key="3">
    <source>
        <dbReference type="EMBL" id="QDV73881.1"/>
    </source>
</evidence>
<dbReference type="Gene3D" id="3.20.20.80">
    <property type="entry name" value="Glycosidases"/>
    <property type="match status" value="1"/>
</dbReference>
<accession>A0A518K7W6</accession>
<dbReference type="EMBL" id="CP036349">
    <property type="protein sequence ID" value="QDV73881.1"/>
    <property type="molecule type" value="Genomic_DNA"/>
</dbReference>
<keyword evidence="4" id="KW-1185">Reference proteome</keyword>
<dbReference type="PANTHER" id="PTHR34154">
    <property type="entry name" value="ALKALI-SENSITIVE LINKAGE PROTEIN 1"/>
    <property type="match status" value="1"/>
</dbReference>
<dbReference type="InterPro" id="IPR024655">
    <property type="entry name" value="Asl1_glyco_hydro_catalytic"/>
</dbReference>